<gene>
    <name evidence="8" type="ORF">DFR46_0195</name>
</gene>
<dbReference type="InterPro" id="IPR038299">
    <property type="entry name" value="DAO_C_sf"/>
</dbReference>
<reference evidence="8 9" key="1">
    <citation type="submission" date="2018-07" db="EMBL/GenBank/DDBJ databases">
        <title>Genomic Encyclopedia of Type Strains, Phase IV (KMG-IV): sequencing the most valuable type-strain genomes for metagenomic binning, comparative biology and taxonomic classification.</title>
        <authorList>
            <person name="Goeker M."/>
        </authorList>
    </citation>
    <scope>NUCLEOTIDE SEQUENCE [LARGE SCALE GENOMIC DNA]</scope>
    <source>
        <strain evidence="8 9">DSM 26725</strain>
    </source>
</reference>
<dbReference type="Proteomes" id="UP000256310">
    <property type="component" value="Unassembled WGS sequence"/>
</dbReference>
<dbReference type="PANTHER" id="PTHR11985:SF15">
    <property type="entry name" value="GLYCEROL-3-PHOSPHATE DEHYDROGENASE, MITOCHONDRIAL"/>
    <property type="match status" value="1"/>
</dbReference>
<organism evidence="8 9">
    <name type="scientific">Parasphingopyxis lamellibrachiae</name>
    <dbReference type="NCBI Taxonomy" id="680125"/>
    <lineage>
        <taxon>Bacteria</taxon>
        <taxon>Pseudomonadati</taxon>
        <taxon>Pseudomonadota</taxon>
        <taxon>Alphaproteobacteria</taxon>
        <taxon>Sphingomonadales</taxon>
        <taxon>Sphingomonadaceae</taxon>
        <taxon>Parasphingopyxis</taxon>
    </lineage>
</organism>
<dbReference type="PRINTS" id="PR01001">
    <property type="entry name" value="FADG3PDH"/>
</dbReference>
<sequence>MLNLPPQGDAPEISAKLPSMTYDLLIVGGGINGVATARDAAGRGWKTLLVERDDLASHTSSASSKLIHGGIRYLEFYEFGLVRKALKEREVMLRSAPHIIWPMRFVFPHNDQIRPYWMIRAGLFLYDLIGGRRTLKGTRALAKANPQYRSPFSNPRTRGFVYSDCWVDDARLVVLNARDAADKGAEIETGVALVSAKREGPLWTATLSDGRTIQARALVNAAGPWVSDVLEDKIGMTGKAGVRLVRGSHIVVRRLFAGDQAYILQLPDKRVVFAIPYLDRYTLIGTTDIAVDDPAAAVMDTHEVDYLCRAVNLYFAIQISPDDVVSLYSGVRSLYDDGAEDSKDVTRDYVLEMDGGGENGEAPLLSIFGGKITTARALAEDAADRLCQISTLGGAPWTRDAKLPGGELGVGFDDFLEQVEARYHFLEWEHAKRLARAYGSLLPTILGDANSMADLGEHFGAGLTEREVLYLIEKEWAKTPDDILWRRSKLGLVMTEDEQARFREYFEGLAL</sequence>
<dbReference type="Pfam" id="PF01266">
    <property type="entry name" value="DAO"/>
    <property type="match status" value="1"/>
</dbReference>
<dbReference type="InterPro" id="IPR006076">
    <property type="entry name" value="FAD-dep_OxRdtase"/>
</dbReference>
<dbReference type="AlphaFoldDB" id="A0A3D9FC04"/>
<comment type="similarity">
    <text evidence="2">Belongs to the FAD-dependent glycerol-3-phosphate dehydrogenase family.</text>
</comment>
<evidence type="ECO:0000256" key="3">
    <source>
        <dbReference type="ARBA" id="ARBA00022630"/>
    </source>
</evidence>
<feature type="domain" description="FAD dependent oxidoreductase" evidence="6">
    <location>
        <begin position="23"/>
        <end position="340"/>
    </location>
</feature>
<dbReference type="GO" id="GO:0004368">
    <property type="term" value="F:glycerol-3-phosphate dehydrogenase (quinone) activity"/>
    <property type="evidence" value="ECO:0007669"/>
    <property type="project" value="InterPro"/>
</dbReference>
<comment type="caution">
    <text evidence="8">The sequence shown here is derived from an EMBL/GenBank/DDBJ whole genome shotgun (WGS) entry which is preliminary data.</text>
</comment>
<evidence type="ECO:0000256" key="1">
    <source>
        <dbReference type="ARBA" id="ARBA00001974"/>
    </source>
</evidence>
<evidence type="ECO:0000256" key="2">
    <source>
        <dbReference type="ARBA" id="ARBA00007330"/>
    </source>
</evidence>
<dbReference type="GO" id="GO:0046168">
    <property type="term" value="P:glycerol-3-phosphate catabolic process"/>
    <property type="evidence" value="ECO:0007669"/>
    <property type="project" value="TreeGrafter"/>
</dbReference>
<dbReference type="InterPro" id="IPR031656">
    <property type="entry name" value="DAO_C"/>
</dbReference>
<name>A0A3D9FC04_9SPHN</name>
<protein>
    <submittedName>
        <fullName evidence="8">Homodimeric glycerol 3-phosphate dehydrogenase (Quinone)</fullName>
    </submittedName>
</protein>
<accession>A0A3D9FC04</accession>
<dbReference type="SUPFAM" id="SSF51905">
    <property type="entry name" value="FAD/NAD(P)-binding domain"/>
    <property type="match status" value="1"/>
</dbReference>
<keyword evidence="4" id="KW-0274">FAD</keyword>
<dbReference type="InterPro" id="IPR000447">
    <property type="entry name" value="G3P_DH_FAD-dep"/>
</dbReference>
<proteinExistence type="inferred from homology"/>
<evidence type="ECO:0000259" key="7">
    <source>
        <dbReference type="Pfam" id="PF16901"/>
    </source>
</evidence>
<keyword evidence="5" id="KW-0560">Oxidoreductase</keyword>
<dbReference type="Gene3D" id="3.50.50.60">
    <property type="entry name" value="FAD/NAD(P)-binding domain"/>
    <property type="match status" value="1"/>
</dbReference>
<dbReference type="InterPro" id="IPR036188">
    <property type="entry name" value="FAD/NAD-bd_sf"/>
</dbReference>
<dbReference type="Gene3D" id="3.30.9.10">
    <property type="entry name" value="D-Amino Acid Oxidase, subunit A, domain 2"/>
    <property type="match status" value="1"/>
</dbReference>
<dbReference type="Gene3D" id="6.10.250.1890">
    <property type="match status" value="1"/>
</dbReference>
<dbReference type="Pfam" id="PF16901">
    <property type="entry name" value="DAO_C"/>
    <property type="match status" value="1"/>
</dbReference>
<evidence type="ECO:0000313" key="8">
    <source>
        <dbReference type="EMBL" id="RED15208.1"/>
    </source>
</evidence>
<evidence type="ECO:0000259" key="6">
    <source>
        <dbReference type="Pfam" id="PF01266"/>
    </source>
</evidence>
<evidence type="ECO:0000256" key="4">
    <source>
        <dbReference type="ARBA" id="ARBA00022827"/>
    </source>
</evidence>
<evidence type="ECO:0000313" key="9">
    <source>
        <dbReference type="Proteomes" id="UP000256310"/>
    </source>
</evidence>
<dbReference type="NCBIfam" id="NF009906">
    <property type="entry name" value="PRK13369.1"/>
    <property type="match status" value="1"/>
</dbReference>
<dbReference type="EMBL" id="QRDP01000004">
    <property type="protein sequence ID" value="RED15208.1"/>
    <property type="molecule type" value="Genomic_DNA"/>
</dbReference>
<dbReference type="PANTHER" id="PTHR11985">
    <property type="entry name" value="GLYCEROL-3-PHOSPHATE DEHYDROGENASE"/>
    <property type="match status" value="1"/>
</dbReference>
<comment type="cofactor">
    <cofactor evidence="1">
        <name>FAD</name>
        <dbReference type="ChEBI" id="CHEBI:57692"/>
    </cofactor>
</comment>
<dbReference type="Gene3D" id="1.10.8.870">
    <property type="entry name" value="Alpha-glycerophosphate oxidase, cap domain"/>
    <property type="match status" value="1"/>
</dbReference>
<feature type="domain" description="Alpha-glycerophosphate oxidase C-terminal" evidence="7">
    <location>
        <begin position="398"/>
        <end position="496"/>
    </location>
</feature>
<dbReference type="NCBIfam" id="NF008899">
    <property type="entry name" value="PRK12266.1"/>
    <property type="match status" value="1"/>
</dbReference>
<evidence type="ECO:0000256" key="5">
    <source>
        <dbReference type="ARBA" id="ARBA00023002"/>
    </source>
</evidence>
<keyword evidence="3" id="KW-0285">Flavoprotein</keyword>
<keyword evidence="9" id="KW-1185">Reference proteome</keyword>